<evidence type="ECO:0000313" key="3">
    <source>
        <dbReference type="Proteomes" id="UP001430990"/>
    </source>
</evidence>
<dbReference type="EMBL" id="CP088100">
    <property type="protein sequence ID" value="UFW91507.1"/>
    <property type="molecule type" value="Genomic_DNA"/>
</dbReference>
<feature type="compositionally biased region" description="Low complexity" evidence="1">
    <location>
        <begin position="258"/>
        <end position="268"/>
    </location>
</feature>
<feature type="compositionally biased region" description="Low complexity" evidence="1">
    <location>
        <begin position="433"/>
        <end position="447"/>
    </location>
</feature>
<feature type="region of interest" description="Disordered" evidence="1">
    <location>
        <begin position="413"/>
        <end position="447"/>
    </location>
</feature>
<feature type="region of interest" description="Disordered" evidence="1">
    <location>
        <begin position="252"/>
        <end position="399"/>
    </location>
</feature>
<reference evidence="2" key="1">
    <citation type="submission" date="2021-11" db="EMBL/GenBank/DDBJ databases">
        <title>Australian commercial rhizobial inoculants.</title>
        <authorList>
            <person name="Kohlmeier M.G."/>
            <person name="O'Hara G.W."/>
            <person name="Colombi E."/>
            <person name="Ramsay J.P."/>
            <person name="Terpolilli J."/>
        </authorList>
    </citation>
    <scope>NUCLEOTIDE SEQUENCE</scope>
    <source>
        <strain evidence="2">CC829</strain>
    </source>
</reference>
<dbReference type="SUPFAM" id="SSF51445">
    <property type="entry name" value="(Trans)glycosidases"/>
    <property type="match status" value="1"/>
</dbReference>
<proteinExistence type="predicted"/>
<gene>
    <name evidence="2" type="ORF">BjapCC829_15245</name>
</gene>
<dbReference type="Proteomes" id="UP001430990">
    <property type="component" value="Chromosome"/>
</dbReference>
<evidence type="ECO:0000313" key="2">
    <source>
        <dbReference type="EMBL" id="UFW91507.1"/>
    </source>
</evidence>
<dbReference type="Gene3D" id="3.20.20.80">
    <property type="entry name" value="Glycosidases"/>
    <property type="match status" value="1"/>
</dbReference>
<feature type="compositionally biased region" description="Low complexity" evidence="1">
    <location>
        <begin position="346"/>
        <end position="364"/>
    </location>
</feature>
<organism evidence="2 3">
    <name type="scientific">Bradyrhizobium barranii</name>
    <dbReference type="NCBI Taxonomy" id="2992140"/>
    <lineage>
        <taxon>Bacteria</taxon>
        <taxon>Pseudomonadati</taxon>
        <taxon>Pseudomonadota</taxon>
        <taxon>Alphaproteobacteria</taxon>
        <taxon>Hyphomicrobiales</taxon>
        <taxon>Nitrobacteraceae</taxon>
        <taxon>Bradyrhizobium</taxon>
    </lineage>
</organism>
<protein>
    <submittedName>
        <fullName evidence="2">Calcium-binding protein</fullName>
    </submittedName>
</protein>
<sequence>MATLHYAAGGGLDSQGNFAPAEAGFNLADVQYVDQVNALPDGVQGLVWLDQYHGVTQDFIDQVTPFLNNPKVFGFYLVDEPDLTGQWGPQADPADLKAESDWIHQHDPGAKTFTVLMNTGSSDDPNYMNSYNQANTHIDYFGLDWYPVWTDRPNVDLSTIDKYVSAAEQAGIPLDSIVPVYQAFGGGGWSTETGSKVAVPTAAQEQAMIDHWADLVPNPAFDYAYAWGSQNGDTALENLPALQQVFLAHNTSHGTGGATAPPVTDPVTDTPPPVDAGGSTGTDGSTPPVDNAGGSTGTDGSTPPVDNAGGSTGTGGNTPPVADGGGSTGTDGSTPPVADAGGSTGGTPPVSGSDGTTDPSTGGSTDTGGWGGHHHGGGGGWWGGSSWQAGNGGGGHNHNGGGLDFSQWLNNASTSSASGDHSWWRGHTATSNTTADAGSGQTDTTDTGSFVAHLADLMSHHNDHHGWHS</sequence>
<dbReference type="RefSeq" id="WP_187387759.1">
    <property type="nucleotide sequence ID" value="NZ_CP088100.1"/>
</dbReference>
<evidence type="ECO:0000256" key="1">
    <source>
        <dbReference type="SAM" id="MobiDB-lite"/>
    </source>
</evidence>
<feature type="compositionally biased region" description="Gly residues" evidence="1">
    <location>
        <begin position="390"/>
        <end position="399"/>
    </location>
</feature>
<keyword evidence="3" id="KW-1185">Reference proteome</keyword>
<accession>A0ABY3R057</accession>
<feature type="compositionally biased region" description="Gly residues" evidence="1">
    <location>
        <begin position="365"/>
        <end position="383"/>
    </location>
</feature>
<dbReference type="InterPro" id="IPR017853">
    <property type="entry name" value="GH"/>
</dbReference>
<name>A0ABY3R057_9BRAD</name>